<organism evidence="1">
    <name type="scientific">Oppiella nova</name>
    <dbReference type="NCBI Taxonomy" id="334625"/>
    <lineage>
        <taxon>Eukaryota</taxon>
        <taxon>Metazoa</taxon>
        <taxon>Ecdysozoa</taxon>
        <taxon>Arthropoda</taxon>
        <taxon>Chelicerata</taxon>
        <taxon>Arachnida</taxon>
        <taxon>Acari</taxon>
        <taxon>Acariformes</taxon>
        <taxon>Sarcoptiformes</taxon>
        <taxon>Oribatida</taxon>
        <taxon>Brachypylina</taxon>
        <taxon>Oppioidea</taxon>
        <taxon>Oppiidae</taxon>
        <taxon>Oppiella</taxon>
    </lineage>
</organism>
<sequence>MLSSEHLSCKYGEPFIGAVGQFSYECRQSDIDVMSSPNSKEFEILSGKSFAYICDFFVDTRQCAHNPQSSGCDGIEIVWILPEGLTQIEKDKVNKLKNF</sequence>
<evidence type="ECO:0000313" key="1">
    <source>
        <dbReference type="EMBL" id="CAD7644356.1"/>
    </source>
</evidence>
<reference evidence="1" key="1">
    <citation type="submission" date="2020-11" db="EMBL/GenBank/DDBJ databases">
        <authorList>
            <person name="Tran Van P."/>
        </authorList>
    </citation>
    <scope>NUCLEOTIDE SEQUENCE</scope>
</reference>
<protein>
    <submittedName>
        <fullName evidence="1">Uncharacterized protein</fullName>
    </submittedName>
</protein>
<evidence type="ECO:0000313" key="2">
    <source>
        <dbReference type="Proteomes" id="UP000728032"/>
    </source>
</evidence>
<dbReference type="AlphaFoldDB" id="A0A7R9LPK2"/>
<dbReference type="EMBL" id="CAJPVJ010001638">
    <property type="protein sequence ID" value="CAG2165076.1"/>
    <property type="molecule type" value="Genomic_DNA"/>
</dbReference>
<gene>
    <name evidence="1" type="ORF">ONB1V03_LOCUS4622</name>
</gene>
<accession>A0A7R9LPK2</accession>
<proteinExistence type="predicted"/>
<dbReference type="Proteomes" id="UP000728032">
    <property type="component" value="Unassembled WGS sequence"/>
</dbReference>
<dbReference type="EMBL" id="OC916463">
    <property type="protein sequence ID" value="CAD7644356.1"/>
    <property type="molecule type" value="Genomic_DNA"/>
</dbReference>
<keyword evidence="2" id="KW-1185">Reference proteome</keyword>
<name>A0A7R9LPK2_9ACAR</name>
<dbReference type="OrthoDB" id="10461708at2759"/>